<comment type="caution">
    <text evidence="4">The sequence shown here is derived from an EMBL/GenBank/DDBJ whole genome shotgun (WGS) entry which is preliminary data.</text>
</comment>
<dbReference type="GO" id="GO:0030170">
    <property type="term" value="F:pyridoxal phosphate binding"/>
    <property type="evidence" value="ECO:0007669"/>
    <property type="project" value="InterPro"/>
</dbReference>
<comment type="cofactor">
    <cofactor evidence="1">
        <name>pyridoxal 5'-phosphate</name>
        <dbReference type="ChEBI" id="CHEBI:597326"/>
    </cofactor>
</comment>
<dbReference type="InterPro" id="IPR000634">
    <property type="entry name" value="Ser/Thr_deHydtase_PyrdxlP-BS"/>
</dbReference>
<dbReference type="InterPro" id="IPR001926">
    <property type="entry name" value="TrpB-like_PALP"/>
</dbReference>
<protein>
    <submittedName>
        <fullName evidence="4">Pyridoxal-phosphate dependent enzyme</fullName>
    </submittedName>
</protein>
<evidence type="ECO:0000256" key="2">
    <source>
        <dbReference type="ARBA" id="ARBA00022898"/>
    </source>
</evidence>
<keyword evidence="2" id="KW-0663">Pyridoxal phosphate</keyword>
<dbReference type="SUPFAM" id="SSF53686">
    <property type="entry name" value="Tryptophan synthase beta subunit-like PLP-dependent enzymes"/>
    <property type="match status" value="1"/>
</dbReference>
<dbReference type="PROSITE" id="PS00165">
    <property type="entry name" value="DEHYDRATASE_SER_THR"/>
    <property type="match status" value="1"/>
</dbReference>
<proteinExistence type="predicted"/>
<dbReference type="InterPro" id="IPR036052">
    <property type="entry name" value="TrpB-like_PALP_sf"/>
</dbReference>
<dbReference type="InterPro" id="IPR050214">
    <property type="entry name" value="Cys_Synth/Cystath_Beta-Synth"/>
</dbReference>
<name>A0A7C1FKB4_9CHLR</name>
<dbReference type="Pfam" id="PF00291">
    <property type="entry name" value="PALP"/>
    <property type="match status" value="1"/>
</dbReference>
<organism evidence="4">
    <name type="scientific">Caldilinea aerophila</name>
    <dbReference type="NCBI Taxonomy" id="133453"/>
    <lineage>
        <taxon>Bacteria</taxon>
        <taxon>Bacillati</taxon>
        <taxon>Chloroflexota</taxon>
        <taxon>Caldilineae</taxon>
        <taxon>Caldilineales</taxon>
        <taxon>Caldilineaceae</taxon>
        <taxon>Caldilinea</taxon>
    </lineage>
</organism>
<feature type="domain" description="Tryptophan synthase beta chain-like PALP" evidence="3">
    <location>
        <begin position="65"/>
        <end position="364"/>
    </location>
</feature>
<reference evidence="4" key="1">
    <citation type="journal article" date="2020" name="mSystems">
        <title>Genome- and Community-Level Interaction Insights into Carbon Utilization and Element Cycling Functions of Hydrothermarchaeota in Hydrothermal Sediment.</title>
        <authorList>
            <person name="Zhou Z."/>
            <person name="Liu Y."/>
            <person name="Xu W."/>
            <person name="Pan J."/>
            <person name="Luo Z.H."/>
            <person name="Li M."/>
        </authorList>
    </citation>
    <scope>NUCLEOTIDE SEQUENCE [LARGE SCALE GENOMIC DNA]</scope>
    <source>
        <strain evidence="4">SpSt-289</strain>
    </source>
</reference>
<dbReference type="CDD" id="cd01563">
    <property type="entry name" value="Thr-synth_1"/>
    <property type="match status" value="1"/>
</dbReference>
<dbReference type="GO" id="GO:1901605">
    <property type="term" value="P:alpha-amino acid metabolic process"/>
    <property type="evidence" value="ECO:0007669"/>
    <property type="project" value="UniProtKB-ARBA"/>
</dbReference>
<dbReference type="PANTHER" id="PTHR10314">
    <property type="entry name" value="CYSTATHIONINE BETA-SYNTHASE"/>
    <property type="match status" value="1"/>
</dbReference>
<accession>A0A7C1FKB4</accession>
<dbReference type="AlphaFoldDB" id="A0A7C1FKB4"/>
<sequence length="373" mass="40406">MIAYCPSSKFRCKAEQSPLRCPITGAPLEFTDMPLFDPASIQPKLAGMWRYEAMLPVTRNGYDRITLGEGWTPLIPDRWAGRSLYWKLDALMPTGSYKDRGICVMVNWLRGLGYEALADDTSGNAGASLACYAGRAGMRAVIFVPATAPAPKKAQIMVYGAELVEVPGTRAEATNAVEMATSTSREIAYASHAWHPAFLLGQMTVAWEIWEQLGGVVPDWLIAPVGHGGTLLGAWRGFQHLRVSGVTNKLPRLIAVQAEPYTPLYDAFVSGAATIEPTPHVQVISADGIAISYPVRWQALLEAIRFSHGMVLAVNDQEVTEAHGELASRGIFVEPTSATIAAALKKTQTEVIPNRDLVVGILTGHGLKKIPKI</sequence>
<evidence type="ECO:0000256" key="1">
    <source>
        <dbReference type="ARBA" id="ARBA00001933"/>
    </source>
</evidence>
<dbReference type="EMBL" id="DSMG01000165">
    <property type="protein sequence ID" value="HDX32974.1"/>
    <property type="molecule type" value="Genomic_DNA"/>
</dbReference>
<evidence type="ECO:0000313" key="4">
    <source>
        <dbReference type="EMBL" id="HDX32974.1"/>
    </source>
</evidence>
<evidence type="ECO:0000259" key="3">
    <source>
        <dbReference type="Pfam" id="PF00291"/>
    </source>
</evidence>
<dbReference type="GO" id="GO:0003824">
    <property type="term" value="F:catalytic activity"/>
    <property type="evidence" value="ECO:0007669"/>
    <property type="project" value="UniProtKB-ARBA"/>
</dbReference>
<gene>
    <name evidence="4" type="ORF">ENQ20_16025</name>
</gene>
<dbReference type="Gene3D" id="3.40.50.1100">
    <property type="match status" value="2"/>
</dbReference>